<dbReference type="Proteomes" id="UP000256971">
    <property type="component" value="Chromosome"/>
</dbReference>
<keyword evidence="2" id="KW-1185">Reference proteome</keyword>
<protein>
    <recommendedName>
        <fullName evidence="3">Transposase</fullName>
    </recommendedName>
</protein>
<evidence type="ECO:0008006" key="3">
    <source>
        <dbReference type="Google" id="ProtNLM"/>
    </source>
</evidence>
<proteinExistence type="predicted"/>
<dbReference type="EMBL" id="CP031555">
    <property type="protein sequence ID" value="AXO14463.1"/>
    <property type="molecule type" value="Genomic_DNA"/>
</dbReference>
<sequence>MMPLLPSSLRSFAPAFFVQDQKFAKVIIILILCWCRWLVPDRFFSIDRAQNDCNMNANDYDDALKIEILFSWVGYRAFKAKMRPGVQS</sequence>
<gene>
    <name evidence="1" type="ORF">DY252_09705</name>
</gene>
<name>A0ABM6XXU5_9PROT</name>
<evidence type="ECO:0000313" key="1">
    <source>
        <dbReference type="EMBL" id="AXO14463.1"/>
    </source>
</evidence>
<evidence type="ECO:0000313" key="2">
    <source>
        <dbReference type="Proteomes" id="UP000256971"/>
    </source>
</evidence>
<organism evidence="1 2">
    <name type="scientific">Thalassospira indica</name>
    <dbReference type="NCBI Taxonomy" id="1891279"/>
    <lineage>
        <taxon>Bacteria</taxon>
        <taxon>Pseudomonadati</taxon>
        <taxon>Pseudomonadota</taxon>
        <taxon>Alphaproteobacteria</taxon>
        <taxon>Rhodospirillales</taxon>
        <taxon>Thalassospiraceae</taxon>
        <taxon>Thalassospira</taxon>
    </lineage>
</organism>
<reference evidence="1 2" key="1">
    <citation type="submission" date="2018-08" db="EMBL/GenBank/DDBJ databases">
        <title>Complete genome sequence of type strain Thalassospira indica MCCC 1A01103T, isolated from isolated from deep seawater of the Indian Ocean.</title>
        <authorList>
            <person name="Liu Y."/>
        </authorList>
    </citation>
    <scope>NUCLEOTIDE SEQUENCE [LARGE SCALE GENOMIC DNA]</scope>
    <source>
        <strain evidence="1 2">PB8BT</strain>
    </source>
</reference>
<accession>A0ABM6XXU5</accession>